<comment type="caution">
    <text evidence="2">The sequence shown here is derived from an EMBL/GenBank/DDBJ whole genome shotgun (WGS) entry which is preliminary data.</text>
</comment>
<evidence type="ECO:0000313" key="2">
    <source>
        <dbReference type="EMBL" id="KKL44742.1"/>
    </source>
</evidence>
<protein>
    <recommendedName>
        <fullName evidence="1">Transposase IS204/IS1001/IS1096/IS1165 DDE domain-containing protein</fullName>
    </recommendedName>
</protein>
<evidence type="ECO:0000259" key="1">
    <source>
        <dbReference type="Pfam" id="PF01610"/>
    </source>
</evidence>
<organism evidence="2">
    <name type="scientific">marine sediment metagenome</name>
    <dbReference type="NCBI Taxonomy" id="412755"/>
    <lineage>
        <taxon>unclassified sequences</taxon>
        <taxon>metagenomes</taxon>
        <taxon>ecological metagenomes</taxon>
    </lineage>
</organism>
<sequence>MQLTTILNRVEYFKSFVYGKEKWVENAARPTIEVNIEARKNGRPICSCCGRTAPCYDRLPQRRFEYVPLWGITIYFVYAMRRVECPRCGVKVEKVPWCDGKNQLTTTYRWFLAGWAKRISWKEVASVFGTSWQSVFRSVKHAVSWGLAHRDLEDIKAIGVDEIQWQRGHKYLTLVYQTDKGCRRLLWAGKDRTVKTLLRFFRMLGKERSARLRFVCSDMWKPYLKVIGKKAGQA</sequence>
<dbReference type="PANTHER" id="PTHR33498:SF1">
    <property type="entry name" value="TRANSPOSASE FOR INSERTION SEQUENCE ELEMENT IS1557"/>
    <property type="match status" value="1"/>
</dbReference>
<dbReference type="Pfam" id="PF01610">
    <property type="entry name" value="DDE_Tnp_ISL3"/>
    <property type="match status" value="1"/>
</dbReference>
<dbReference type="InterPro" id="IPR047951">
    <property type="entry name" value="Transpos_ISL3"/>
</dbReference>
<feature type="domain" description="Transposase IS204/IS1001/IS1096/IS1165 DDE" evidence="1">
    <location>
        <begin position="158"/>
        <end position="234"/>
    </location>
</feature>
<dbReference type="AlphaFoldDB" id="A0A0F9F0Z2"/>
<dbReference type="EMBL" id="LAZR01034648">
    <property type="protein sequence ID" value="KKL44742.1"/>
    <property type="molecule type" value="Genomic_DNA"/>
</dbReference>
<dbReference type="InterPro" id="IPR002560">
    <property type="entry name" value="Transposase_DDE"/>
</dbReference>
<proteinExistence type="predicted"/>
<feature type="non-terminal residue" evidence="2">
    <location>
        <position position="234"/>
    </location>
</feature>
<gene>
    <name evidence="2" type="ORF">LCGC14_2362660</name>
</gene>
<dbReference type="PANTHER" id="PTHR33498">
    <property type="entry name" value="TRANSPOSASE FOR INSERTION SEQUENCE ELEMENT IS1557"/>
    <property type="match status" value="1"/>
</dbReference>
<name>A0A0F9F0Z2_9ZZZZ</name>
<reference evidence="2" key="1">
    <citation type="journal article" date="2015" name="Nature">
        <title>Complex archaea that bridge the gap between prokaryotes and eukaryotes.</title>
        <authorList>
            <person name="Spang A."/>
            <person name="Saw J.H."/>
            <person name="Jorgensen S.L."/>
            <person name="Zaremba-Niedzwiedzka K."/>
            <person name="Martijn J."/>
            <person name="Lind A.E."/>
            <person name="van Eijk R."/>
            <person name="Schleper C."/>
            <person name="Guy L."/>
            <person name="Ettema T.J."/>
        </authorList>
    </citation>
    <scope>NUCLEOTIDE SEQUENCE</scope>
</reference>
<accession>A0A0F9F0Z2</accession>